<feature type="transmembrane region" description="Helical" evidence="6">
    <location>
        <begin position="158"/>
        <end position="177"/>
    </location>
</feature>
<feature type="transmembrane region" description="Helical" evidence="6">
    <location>
        <begin position="41"/>
        <end position="64"/>
    </location>
</feature>
<evidence type="ECO:0000313" key="8">
    <source>
        <dbReference type="Proteomes" id="UP000063965"/>
    </source>
</evidence>
<evidence type="ECO:0000256" key="4">
    <source>
        <dbReference type="ARBA" id="ARBA00023136"/>
    </source>
</evidence>
<feature type="transmembrane region" description="Helical" evidence="6">
    <location>
        <begin position="338"/>
        <end position="356"/>
    </location>
</feature>
<evidence type="ECO:0000256" key="2">
    <source>
        <dbReference type="ARBA" id="ARBA00022692"/>
    </source>
</evidence>
<evidence type="ECO:0000313" key="7">
    <source>
        <dbReference type="EMBL" id="AKQ33198.1"/>
    </source>
</evidence>
<proteinExistence type="predicted"/>
<comment type="subcellular location">
    <subcellularLocation>
        <location evidence="1">Membrane</location>
        <topology evidence="1">Multi-pass membrane protein</topology>
    </subcellularLocation>
</comment>
<dbReference type="Gene3D" id="1.20.1740.10">
    <property type="entry name" value="Amino acid/polyamine transporter I"/>
    <property type="match status" value="1"/>
</dbReference>
<evidence type="ECO:0000256" key="3">
    <source>
        <dbReference type="ARBA" id="ARBA00022989"/>
    </source>
</evidence>
<accession>A0ABN4HNT2</accession>
<keyword evidence="8" id="KW-1185">Reference proteome</keyword>
<evidence type="ECO:0000256" key="1">
    <source>
        <dbReference type="ARBA" id="ARBA00004141"/>
    </source>
</evidence>
<dbReference type="RefSeq" id="WP_082160491.1">
    <property type="nucleotide sequence ID" value="NZ_CP011126.1"/>
</dbReference>
<feature type="transmembrane region" description="Helical" evidence="6">
    <location>
        <begin position="485"/>
        <end position="504"/>
    </location>
</feature>
<keyword evidence="3 6" id="KW-1133">Transmembrane helix</keyword>
<organism evidence="7 8">
    <name type="scientific">Candidatus Coxiella mudrowiae</name>
    <dbReference type="NCBI Taxonomy" id="2054173"/>
    <lineage>
        <taxon>Bacteria</taxon>
        <taxon>Pseudomonadati</taxon>
        <taxon>Pseudomonadota</taxon>
        <taxon>Gammaproteobacteria</taxon>
        <taxon>Legionellales</taxon>
        <taxon>Coxiellaceae</taxon>
        <taxon>Coxiella</taxon>
    </lineage>
</organism>
<reference evidence="7 8" key="1">
    <citation type="journal article" date="2015" name="Genome Biol. Evol.">
        <title>Distinctive Genome Reduction Rates Revealed by Genomic Analyses of Two Coxiella-Like Endosymbionts in Ticks.</title>
        <authorList>
            <person name="Gottlieb Y."/>
            <person name="Lalzar I."/>
            <person name="Klasson L."/>
        </authorList>
    </citation>
    <scope>NUCLEOTIDE SEQUENCE [LARGE SCALE GENOMIC DNA]</scope>
    <source>
        <strain evidence="7 8">CRt</strain>
    </source>
</reference>
<dbReference type="PIRSF" id="PIRSF006060">
    <property type="entry name" value="AA_transporter"/>
    <property type="match status" value="1"/>
</dbReference>
<keyword evidence="2 6" id="KW-0812">Transmembrane</keyword>
<feature type="transmembrane region" description="Helical" evidence="6">
    <location>
        <begin position="396"/>
        <end position="416"/>
    </location>
</feature>
<feature type="transmembrane region" description="Helical" evidence="6">
    <location>
        <begin position="362"/>
        <end position="384"/>
    </location>
</feature>
<dbReference type="PANTHER" id="PTHR47547:SF1">
    <property type="entry name" value="ASPARTATE-PROTON SYMPORTER"/>
    <property type="match status" value="1"/>
</dbReference>
<feature type="transmembrane region" description="Helical" evidence="6">
    <location>
        <begin position="230"/>
        <end position="252"/>
    </location>
</feature>
<feature type="transmembrane region" description="Helical" evidence="6">
    <location>
        <begin position="292"/>
        <end position="317"/>
    </location>
</feature>
<dbReference type="InterPro" id="IPR052962">
    <property type="entry name" value="AA_Transporter_AGT"/>
</dbReference>
<feature type="transmembrane region" description="Helical" evidence="6">
    <location>
        <begin position="125"/>
        <end position="146"/>
    </location>
</feature>
<dbReference type="Pfam" id="PF13520">
    <property type="entry name" value="AA_permease_2"/>
    <property type="match status" value="1"/>
</dbReference>
<dbReference type="InterPro" id="IPR002293">
    <property type="entry name" value="AA/rel_permease1"/>
</dbReference>
<dbReference type="Proteomes" id="UP000063965">
    <property type="component" value="Chromosome"/>
</dbReference>
<feature type="transmembrane region" description="Helical" evidence="6">
    <location>
        <begin position="189"/>
        <end position="210"/>
    </location>
</feature>
<evidence type="ECO:0000256" key="5">
    <source>
        <dbReference type="SAM" id="MobiDB-lite"/>
    </source>
</evidence>
<feature type="transmembrane region" description="Helical" evidence="6">
    <location>
        <begin position="456"/>
        <end position="473"/>
    </location>
</feature>
<evidence type="ECO:0000256" key="6">
    <source>
        <dbReference type="SAM" id="Phobius"/>
    </source>
</evidence>
<protein>
    <submittedName>
        <fullName evidence="7">Amino acid permease</fullName>
    </submittedName>
</protein>
<dbReference type="EMBL" id="CP011126">
    <property type="protein sequence ID" value="AKQ33198.1"/>
    <property type="molecule type" value="Genomic_DNA"/>
</dbReference>
<sequence>MLKRSISPFALLLTSVSAILGSGWLFTTYYISELAGPSAIFAWLIGGIAAILIAFVFAELCAMLPITGASIRIPHYTHGTIVSFLFSWIIWLSYASLASTEVQAVLQYLNYFFPSLVHSDGGLTIYGYFLASVLMITISAINIFSLRWLLRFNSALTILKIAIPTVVAVVILALYFAPSRLIHPAHTAFMPYGTHGIFAAVTTGGIVFAFNGFKQACEMAGEAQNPSRALPFAIIGSVVICLIIYLLLQFAFLSSLLPINLAHGWAHLNLQDGTSPITAIVHQGHLDVLLPLLYLGAVIGPLTAALMYTSSGARALYGMSKNRHIPLLFQHLTTQGNPSIAIIANFVLGMCLFAPLPGWNRMIAFLTSLMALTYGVAPICLLALRQQLPNHSRPFKLPAVTLWAAGAFYICTLLTYWSGWMIISKLGLALLIGLAVLILHRYFIEPDKRFAFHWRASIWVWPYFLGIALISYLGNFGGGKGIITFGWDFVVIGVFCIFTFWLAIKFKLPSELTQRFLQDPEFDQPLREREPSGIPEPTSEPTFIDHH</sequence>
<dbReference type="PANTHER" id="PTHR47547">
    <property type="match status" value="1"/>
</dbReference>
<feature type="transmembrane region" description="Helical" evidence="6">
    <location>
        <begin position="422"/>
        <end position="444"/>
    </location>
</feature>
<gene>
    <name evidence="7" type="ORF">CleRT_01390</name>
</gene>
<name>A0ABN4HNT2_9COXI</name>
<keyword evidence="4 6" id="KW-0472">Membrane</keyword>
<feature type="region of interest" description="Disordered" evidence="5">
    <location>
        <begin position="525"/>
        <end position="547"/>
    </location>
</feature>